<feature type="non-terminal residue" evidence="1">
    <location>
        <position position="1"/>
    </location>
</feature>
<sequence length="39" mass="4742">KNLRSSHFKNDSIYKNEVKFLKAKNDSFILKLFRELIKK</sequence>
<gene>
    <name evidence="1" type="ORF">METZ01_LOCUS437987</name>
</gene>
<proteinExistence type="predicted"/>
<protein>
    <submittedName>
        <fullName evidence="1">Uncharacterized protein</fullName>
    </submittedName>
</protein>
<organism evidence="1">
    <name type="scientific">marine metagenome</name>
    <dbReference type="NCBI Taxonomy" id="408172"/>
    <lineage>
        <taxon>unclassified sequences</taxon>
        <taxon>metagenomes</taxon>
        <taxon>ecological metagenomes</taxon>
    </lineage>
</organism>
<evidence type="ECO:0000313" key="1">
    <source>
        <dbReference type="EMBL" id="SVD85133.1"/>
    </source>
</evidence>
<dbReference type="AlphaFoldDB" id="A0A382YPI3"/>
<reference evidence="1" key="1">
    <citation type="submission" date="2018-05" db="EMBL/GenBank/DDBJ databases">
        <authorList>
            <person name="Lanie J.A."/>
            <person name="Ng W.-L."/>
            <person name="Kazmierczak K.M."/>
            <person name="Andrzejewski T.M."/>
            <person name="Davidsen T.M."/>
            <person name="Wayne K.J."/>
            <person name="Tettelin H."/>
            <person name="Glass J.I."/>
            <person name="Rusch D."/>
            <person name="Podicherti R."/>
            <person name="Tsui H.-C.T."/>
            <person name="Winkler M.E."/>
        </authorList>
    </citation>
    <scope>NUCLEOTIDE SEQUENCE</scope>
</reference>
<accession>A0A382YPI3</accession>
<dbReference type="EMBL" id="UINC01177471">
    <property type="protein sequence ID" value="SVD85133.1"/>
    <property type="molecule type" value="Genomic_DNA"/>
</dbReference>
<name>A0A382YPI3_9ZZZZ</name>